<dbReference type="PANTHER" id="PTHR12207:SF25">
    <property type="entry name" value="IMMUNOGLOBULIN SUPERFAMILY MEMBER 2"/>
    <property type="match status" value="1"/>
</dbReference>
<evidence type="ECO:0000256" key="3">
    <source>
        <dbReference type="ARBA" id="ARBA00023319"/>
    </source>
</evidence>
<dbReference type="EMBL" id="JASSZA010000007">
    <property type="protein sequence ID" value="KAK2106746.1"/>
    <property type="molecule type" value="Genomic_DNA"/>
</dbReference>
<dbReference type="Pfam" id="PF07686">
    <property type="entry name" value="V-set"/>
    <property type="match status" value="1"/>
</dbReference>
<organism evidence="6 7">
    <name type="scientific">Saguinus oedipus</name>
    <name type="common">Cotton-top tamarin</name>
    <name type="synonym">Oedipomidas oedipus</name>
    <dbReference type="NCBI Taxonomy" id="9490"/>
    <lineage>
        <taxon>Eukaryota</taxon>
        <taxon>Metazoa</taxon>
        <taxon>Chordata</taxon>
        <taxon>Craniata</taxon>
        <taxon>Vertebrata</taxon>
        <taxon>Euteleostomi</taxon>
        <taxon>Mammalia</taxon>
        <taxon>Eutheria</taxon>
        <taxon>Euarchontoglires</taxon>
        <taxon>Primates</taxon>
        <taxon>Haplorrhini</taxon>
        <taxon>Platyrrhini</taxon>
        <taxon>Cebidae</taxon>
        <taxon>Callitrichinae</taxon>
        <taxon>Saguinus</taxon>
    </lineage>
</organism>
<evidence type="ECO:0000313" key="6">
    <source>
        <dbReference type="EMBL" id="KAK2106746.1"/>
    </source>
</evidence>
<gene>
    <name evidence="6" type="ORF">P7K49_016260</name>
</gene>
<dbReference type="InterPro" id="IPR051102">
    <property type="entry name" value="IgSF_V-set/TM_domain"/>
</dbReference>
<keyword evidence="4" id="KW-1133">Transmembrane helix</keyword>
<reference evidence="6 7" key="1">
    <citation type="submission" date="2023-05" db="EMBL/GenBank/DDBJ databases">
        <title>B98-5 Cell Line De Novo Hybrid Assembly: An Optical Mapping Approach.</title>
        <authorList>
            <person name="Kananen K."/>
            <person name="Auerbach J.A."/>
            <person name="Kautto E."/>
            <person name="Blachly J.S."/>
        </authorList>
    </citation>
    <scope>NUCLEOTIDE SEQUENCE [LARGE SCALE GENOMIC DNA]</scope>
    <source>
        <strain evidence="6">B95-8</strain>
        <tissue evidence="6">Cell line</tissue>
    </source>
</reference>
<evidence type="ECO:0000256" key="2">
    <source>
        <dbReference type="ARBA" id="ARBA00023157"/>
    </source>
</evidence>
<dbReference type="InterPro" id="IPR036179">
    <property type="entry name" value="Ig-like_dom_sf"/>
</dbReference>
<dbReference type="Gene3D" id="2.60.40.10">
    <property type="entry name" value="Immunoglobulins"/>
    <property type="match status" value="1"/>
</dbReference>
<evidence type="ECO:0000259" key="5">
    <source>
        <dbReference type="PROSITE" id="PS50835"/>
    </source>
</evidence>
<dbReference type="InterPro" id="IPR013106">
    <property type="entry name" value="Ig_V-set"/>
</dbReference>
<dbReference type="SUPFAM" id="SSF48726">
    <property type="entry name" value="Immunoglobulin"/>
    <property type="match status" value="1"/>
</dbReference>
<dbReference type="PANTHER" id="PTHR12207">
    <property type="entry name" value="V-SET AND TRANSMEMBRANE DOMAIN-CONTAINING PROTEIN"/>
    <property type="match status" value="1"/>
</dbReference>
<feature type="transmembrane region" description="Helical" evidence="4">
    <location>
        <begin position="150"/>
        <end position="169"/>
    </location>
</feature>
<keyword evidence="2" id="KW-1015">Disulfide bond</keyword>
<dbReference type="PROSITE" id="PS50835">
    <property type="entry name" value="IG_LIKE"/>
    <property type="match status" value="1"/>
</dbReference>
<evidence type="ECO:0000256" key="4">
    <source>
        <dbReference type="SAM" id="Phobius"/>
    </source>
</evidence>
<protein>
    <recommendedName>
        <fullName evidence="5">Ig-like domain-containing protein</fullName>
    </recommendedName>
</protein>
<name>A0ABQ9VC48_SAGOE</name>
<comment type="caution">
    <text evidence="6">The sequence shown here is derived from an EMBL/GenBank/DDBJ whole genome shotgun (WGS) entry which is preliminary data.</text>
</comment>
<keyword evidence="4" id="KW-0472">Membrane</keyword>
<evidence type="ECO:0000313" key="7">
    <source>
        <dbReference type="Proteomes" id="UP001266305"/>
    </source>
</evidence>
<accession>A0ABQ9VC48</accession>
<proteinExistence type="predicted"/>
<evidence type="ECO:0000256" key="1">
    <source>
        <dbReference type="ARBA" id="ARBA00022729"/>
    </source>
</evidence>
<dbReference type="InterPro" id="IPR013783">
    <property type="entry name" value="Ig-like_fold"/>
</dbReference>
<feature type="domain" description="Ig-like" evidence="5">
    <location>
        <begin position="5"/>
        <end position="105"/>
    </location>
</feature>
<keyword evidence="3" id="KW-0393">Immunoglobulin domain</keyword>
<sequence>MQRRSKVNVSKVHWTKNVTEHSEVAIHCSLESAGSSAALYSVMWYRNRENTGSQMLVNLQYDGLLDYGEEGLRRHLHCYRSSPTDFVLELQQVEMEDTGMYWCRVAEWQLHGHRSKWVNQASDESQRMVLMVLPSGNQGFIYRELMVRRIYGSPLMLSLSAMFCSFFTLKAMFRFPKEDGFAVSLNSSSFEQTRSM</sequence>
<keyword evidence="4" id="KW-0812">Transmembrane</keyword>
<keyword evidence="1" id="KW-0732">Signal</keyword>
<dbReference type="InterPro" id="IPR007110">
    <property type="entry name" value="Ig-like_dom"/>
</dbReference>
<dbReference type="Proteomes" id="UP001266305">
    <property type="component" value="Unassembled WGS sequence"/>
</dbReference>
<keyword evidence="7" id="KW-1185">Reference proteome</keyword>